<dbReference type="SUPFAM" id="SSF55781">
    <property type="entry name" value="GAF domain-like"/>
    <property type="match status" value="1"/>
</dbReference>
<dbReference type="EMBL" id="BARV01045475">
    <property type="protein sequence ID" value="GAI69242.1"/>
    <property type="molecule type" value="Genomic_DNA"/>
</dbReference>
<dbReference type="InterPro" id="IPR029016">
    <property type="entry name" value="GAF-like_dom_sf"/>
</dbReference>
<comment type="caution">
    <text evidence="1">The sequence shown here is derived from an EMBL/GenBank/DDBJ whole genome shotgun (WGS) entry which is preliminary data.</text>
</comment>
<dbReference type="AlphaFoldDB" id="X1QL53"/>
<protein>
    <submittedName>
        <fullName evidence="1">Uncharacterized protein</fullName>
    </submittedName>
</protein>
<sequence>LLDEKKGVFSIRVAHNLSERIIREITFAKDENTIGWVVKNKKPLYIKDLEKDKR</sequence>
<name>X1QL53_9ZZZZ</name>
<reference evidence="1" key="1">
    <citation type="journal article" date="2014" name="Front. Microbiol.">
        <title>High frequency of phylogenetically diverse reductive dehalogenase-homologous genes in deep subseafloor sedimentary metagenomes.</title>
        <authorList>
            <person name="Kawai M."/>
            <person name="Futagami T."/>
            <person name="Toyoda A."/>
            <person name="Takaki Y."/>
            <person name="Nishi S."/>
            <person name="Hori S."/>
            <person name="Arai W."/>
            <person name="Tsubouchi T."/>
            <person name="Morono Y."/>
            <person name="Uchiyama I."/>
            <person name="Ito T."/>
            <person name="Fujiyama A."/>
            <person name="Inagaki F."/>
            <person name="Takami H."/>
        </authorList>
    </citation>
    <scope>NUCLEOTIDE SEQUENCE</scope>
    <source>
        <strain evidence="1">Expedition CK06-06</strain>
    </source>
</reference>
<organism evidence="1">
    <name type="scientific">marine sediment metagenome</name>
    <dbReference type="NCBI Taxonomy" id="412755"/>
    <lineage>
        <taxon>unclassified sequences</taxon>
        <taxon>metagenomes</taxon>
        <taxon>ecological metagenomes</taxon>
    </lineage>
</organism>
<accession>X1QL53</accession>
<evidence type="ECO:0000313" key="1">
    <source>
        <dbReference type="EMBL" id="GAI69242.1"/>
    </source>
</evidence>
<dbReference type="Gene3D" id="3.30.450.40">
    <property type="match status" value="1"/>
</dbReference>
<feature type="non-terminal residue" evidence="1">
    <location>
        <position position="1"/>
    </location>
</feature>
<gene>
    <name evidence="1" type="ORF">S06H3_66592</name>
</gene>
<feature type="non-terminal residue" evidence="1">
    <location>
        <position position="54"/>
    </location>
</feature>
<proteinExistence type="predicted"/>